<reference evidence="12" key="1">
    <citation type="submission" date="2009-03" db="EMBL/GenBank/DDBJ databases">
        <title>Caligus rogercresseyi ESTs and full-length cDNAs.</title>
        <authorList>
            <person name="Yasuike M."/>
            <person name="von Schalburg K."/>
            <person name="Cooper G."/>
            <person name="Leong J."/>
            <person name="Jones S.R.M."/>
            <person name="Koop B.F."/>
        </authorList>
    </citation>
    <scope>NUCLEOTIDE SEQUENCE</scope>
    <source>
        <tissue evidence="12">Whole tissue</tissue>
    </source>
</reference>
<dbReference type="EC" id="2.4.1.-" evidence="11"/>
<dbReference type="Pfam" id="PF01762">
    <property type="entry name" value="Galactosyl_T"/>
    <property type="match status" value="1"/>
</dbReference>
<keyword evidence="4 12" id="KW-0808">Transferase</keyword>
<keyword evidence="3 11" id="KW-0328">Glycosyltransferase</keyword>
<keyword evidence="10" id="KW-0325">Glycoprotein</keyword>
<keyword evidence="7 11" id="KW-1133">Transmembrane helix</keyword>
<dbReference type="GO" id="GO:0000139">
    <property type="term" value="C:Golgi membrane"/>
    <property type="evidence" value="ECO:0007669"/>
    <property type="project" value="UniProtKB-SubCell"/>
</dbReference>
<proteinExistence type="evidence at transcript level"/>
<evidence type="ECO:0000256" key="1">
    <source>
        <dbReference type="ARBA" id="ARBA00004323"/>
    </source>
</evidence>
<comment type="similarity">
    <text evidence="2 11">Belongs to the glycosyltransferase 31 family.</text>
</comment>
<evidence type="ECO:0000256" key="9">
    <source>
        <dbReference type="ARBA" id="ARBA00023136"/>
    </source>
</evidence>
<dbReference type="GO" id="GO:0006493">
    <property type="term" value="P:protein O-linked glycosylation"/>
    <property type="evidence" value="ECO:0007669"/>
    <property type="project" value="TreeGrafter"/>
</dbReference>
<protein>
    <recommendedName>
        <fullName evidence="11">Hexosyltransferase</fullName>
        <ecNumber evidence="11">2.4.1.-</ecNumber>
    </recommendedName>
</protein>
<sequence length="340" mass="39095">MLRRTLFLSKGKLLLVLICICITLIVILAPSVKHYPMKVLAPVWPHNQSRNAESYSKSSFILKPDVGCESKLITIFVTSSPKNLEKRNSIRNSWAKEPAPDVQIIFLLGRYPGNDSFQSNITSESEEYNDILQGDFYDSYVLLSVKSLLMLQWFLEYCRKSSFLMKTDDDVYINTRNLLDLAKKRPDKDLMVGSLICNAIPIHDPYNKYYAPRFMFNARKYPPYLSGTGYLLSNSVAQKIHNASFKNPIFHLEDVYLTGILASEESLKREDHLGFSYVKRSLSCPCSYNSSISSHELTPKEMIQIHNKLIHLDKKCPKLKKKLLRPYGQPVCSKKERKVH</sequence>
<evidence type="ECO:0000256" key="7">
    <source>
        <dbReference type="ARBA" id="ARBA00022989"/>
    </source>
</evidence>
<dbReference type="FunFam" id="3.90.550.50:FF:000001">
    <property type="entry name" value="Hexosyltransferase"/>
    <property type="match status" value="1"/>
</dbReference>
<evidence type="ECO:0000256" key="2">
    <source>
        <dbReference type="ARBA" id="ARBA00008661"/>
    </source>
</evidence>
<keyword evidence="8 11" id="KW-0333">Golgi apparatus</keyword>
<evidence type="ECO:0000256" key="5">
    <source>
        <dbReference type="ARBA" id="ARBA00022692"/>
    </source>
</evidence>
<dbReference type="InterPro" id="IPR002659">
    <property type="entry name" value="Glyco_trans_31"/>
</dbReference>
<evidence type="ECO:0000256" key="10">
    <source>
        <dbReference type="ARBA" id="ARBA00023180"/>
    </source>
</evidence>
<evidence type="ECO:0000256" key="3">
    <source>
        <dbReference type="ARBA" id="ARBA00022676"/>
    </source>
</evidence>
<dbReference type="GO" id="GO:0016758">
    <property type="term" value="F:hexosyltransferase activity"/>
    <property type="evidence" value="ECO:0007669"/>
    <property type="project" value="InterPro"/>
</dbReference>
<evidence type="ECO:0000256" key="4">
    <source>
        <dbReference type="ARBA" id="ARBA00022679"/>
    </source>
</evidence>
<dbReference type="AlphaFoldDB" id="C1BPS7"/>
<dbReference type="Gene3D" id="3.90.550.50">
    <property type="match status" value="1"/>
</dbReference>
<keyword evidence="6 11" id="KW-0735">Signal-anchor</keyword>
<name>C1BPS7_CALRO</name>
<organism evidence="12">
    <name type="scientific">Caligus rogercresseyi</name>
    <name type="common">Sea louse</name>
    <dbReference type="NCBI Taxonomy" id="217165"/>
    <lineage>
        <taxon>Eukaryota</taxon>
        <taxon>Metazoa</taxon>
        <taxon>Ecdysozoa</taxon>
        <taxon>Arthropoda</taxon>
        <taxon>Crustacea</taxon>
        <taxon>Multicrustacea</taxon>
        <taxon>Hexanauplia</taxon>
        <taxon>Copepoda</taxon>
        <taxon>Siphonostomatoida</taxon>
        <taxon>Caligidae</taxon>
        <taxon>Caligus</taxon>
    </lineage>
</organism>
<keyword evidence="9 11" id="KW-0472">Membrane</keyword>
<keyword evidence="5 11" id="KW-0812">Transmembrane</keyword>
<evidence type="ECO:0000256" key="11">
    <source>
        <dbReference type="RuleBase" id="RU363063"/>
    </source>
</evidence>
<evidence type="ECO:0000256" key="8">
    <source>
        <dbReference type="ARBA" id="ARBA00023034"/>
    </source>
</evidence>
<dbReference type="PANTHER" id="PTHR11214">
    <property type="entry name" value="BETA-1,3-N-ACETYLGLUCOSAMINYLTRANSFERASE"/>
    <property type="match status" value="1"/>
</dbReference>
<accession>C1BPS7</accession>
<dbReference type="PANTHER" id="PTHR11214:SF314">
    <property type="entry name" value="HEXOSYLTRANSFERASE"/>
    <property type="match status" value="1"/>
</dbReference>
<evidence type="ECO:0000256" key="6">
    <source>
        <dbReference type="ARBA" id="ARBA00022968"/>
    </source>
</evidence>
<feature type="transmembrane region" description="Helical" evidence="11">
    <location>
        <begin position="12"/>
        <end position="32"/>
    </location>
</feature>
<comment type="subcellular location">
    <subcellularLocation>
        <location evidence="1 11">Golgi apparatus membrane</location>
        <topology evidence="1 11">Single-pass type II membrane protein</topology>
    </subcellularLocation>
</comment>
<gene>
    <name evidence="12" type="primary">B3GT5</name>
</gene>
<dbReference type="EMBL" id="BT076606">
    <property type="protein sequence ID" value="ACO11030.1"/>
    <property type="molecule type" value="mRNA"/>
</dbReference>
<evidence type="ECO:0000313" key="12">
    <source>
        <dbReference type="EMBL" id="ACO11030.1"/>
    </source>
</evidence>